<keyword evidence="3" id="KW-1185">Reference proteome</keyword>
<evidence type="ECO:0000313" key="2">
    <source>
        <dbReference type="EMBL" id="OXA45503.1"/>
    </source>
</evidence>
<sequence>MEICPSCRGSIELEMDYRVTQSRVSGEVEGEGGCGGNYSSPTTQTTTCHCHVSSPYSRTTPSHLSDTTTPSCLTVPTRHSISRRVRYTNSGPQTAFKLFIWILLVFPLSMSNPVPLQDQEAGPSASSSGHHHKSKRPHDRPAKWVNPCRIGSALPAFPVGMDIEIVTQSDSEIISNIITQVNKAELQARRFIELYYRETFDEDLRESDKFAAVHYDFLNEINDKVKKSLGDKLSRDALEELKMAETLRSMYTGLQMFAVGLEQIVLDQSVYGGSFHKDFQETEYQLKYVLCELQIAMLEKGIQHEDVTREIMSGDYRDIDCKTIRNIRDWVIFRDYVNTLEYIQQSFSYFLATVDSS</sequence>
<protein>
    <submittedName>
        <fullName evidence="2">Uncharacterized protein</fullName>
    </submittedName>
</protein>
<dbReference type="AlphaFoldDB" id="A0A226DJS0"/>
<feature type="compositionally biased region" description="Basic residues" evidence="1">
    <location>
        <begin position="129"/>
        <end position="138"/>
    </location>
</feature>
<name>A0A226DJS0_FOLCA</name>
<gene>
    <name evidence="2" type="ORF">Fcan01_19626</name>
</gene>
<evidence type="ECO:0000313" key="3">
    <source>
        <dbReference type="Proteomes" id="UP000198287"/>
    </source>
</evidence>
<accession>A0A226DJS0</accession>
<reference evidence="2 3" key="1">
    <citation type="submission" date="2015-12" db="EMBL/GenBank/DDBJ databases">
        <title>The genome of Folsomia candida.</title>
        <authorList>
            <person name="Faddeeva A."/>
            <person name="Derks M.F."/>
            <person name="Anvar Y."/>
            <person name="Smit S."/>
            <person name="Van Straalen N."/>
            <person name="Roelofs D."/>
        </authorList>
    </citation>
    <scope>NUCLEOTIDE SEQUENCE [LARGE SCALE GENOMIC DNA]</scope>
    <source>
        <strain evidence="2 3">VU population</strain>
        <tissue evidence="2">Whole body</tissue>
    </source>
</reference>
<evidence type="ECO:0000256" key="1">
    <source>
        <dbReference type="SAM" id="MobiDB-lite"/>
    </source>
</evidence>
<dbReference type="Proteomes" id="UP000198287">
    <property type="component" value="Unassembled WGS sequence"/>
</dbReference>
<proteinExistence type="predicted"/>
<dbReference type="OrthoDB" id="6049566at2759"/>
<feature type="region of interest" description="Disordered" evidence="1">
    <location>
        <begin position="117"/>
        <end position="142"/>
    </location>
</feature>
<comment type="caution">
    <text evidence="2">The sequence shown here is derived from an EMBL/GenBank/DDBJ whole genome shotgun (WGS) entry which is preliminary data.</text>
</comment>
<organism evidence="2 3">
    <name type="scientific">Folsomia candida</name>
    <name type="common">Springtail</name>
    <dbReference type="NCBI Taxonomy" id="158441"/>
    <lineage>
        <taxon>Eukaryota</taxon>
        <taxon>Metazoa</taxon>
        <taxon>Ecdysozoa</taxon>
        <taxon>Arthropoda</taxon>
        <taxon>Hexapoda</taxon>
        <taxon>Collembola</taxon>
        <taxon>Entomobryomorpha</taxon>
        <taxon>Isotomoidea</taxon>
        <taxon>Isotomidae</taxon>
        <taxon>Proisotominae</taxon>
        <taxon>Folsomia</taxon>
    </lineage>
</organism>
<dbReference type="EMBL" id="LNIX01000017">
    <property type="protein sequence ID" value="OXA45503.1"/>
    <property type="molecule type" value="Genomic_DNA"/>
</dbReference>